<dbReference type="PANTHER" id="PTHR42738:SF17">
    <property type="entry name" value="HYDROXYMETHYLGLUTARYL-COA LYASE"/>
    <property type="match status" value="1"/>
</dbReference>
<dbReference type="EC" id="4.1.3.4" evidence="3"/>
<keyword evidence="4" id="KW-0479">Metal-binding</keyword>
<feature type="domain" description="Pyruvate carboxyltransferase" evidence="7">
    <location>
        <begin position="46"/>
        <end position="319"/>
    </location>
</feature>
<reference evidence="8" key="1">
    <citation type="submission" date="2015-01" db="EMBL/GenBank/DDBJ databases">
        <authorList>
            <person name="Durling Mikael"/>
        </authorList>
    </citation>
    <scope>NUCLEOTIDE SEQUENCE</scope>
</reference>
<dbReference type="AlphaFoldDB" id="A0A0B7JQL2"/>
<dbReference type="UniPathway" id="UPA00896">
    <property type="reaction ID" value="UER00863"/>
</dbReference>
<evidence type="ECO:0000256" key="3">
    <source>
        <dbReference type="ARBA" id="ARBA00012910"/>
    </source>
</evidence>
<dbReference type="NCBIfam" id="NF004283">
    <property type="entry name" value="PRK05692.1"/>
    <property type="match status" value="1"/>
</dbReference>
<accession>A0A0B7JQL2</accession>
<feature type="non-terminal residue" evidence="8">
    <location>
        <position position="1"/>
    </location>
</feature>
<dbReference type="SUPFAM" id="SSF52096">
    <property type="entry name" value="ClpP/crotonase"/>
    <property type="match status" value="1"/>
</dbReference>
<dbReference type="InterPro" id="IPR043594">
    <property type="entry name" value="HMGL"/>
</dbReference>
<dbReference type="EMBL" id="CDPU01000001">
    <property type="protein sequence ID" value="CEO44781.1"/>
    <property type="molecule type" value="Genomic_DNA"/>
</dbReference>
<dbReference type="PROSITE" id="PS50991">
    <property type="entry name" value="PYR_CT"/>
    <property type="match status" value="1"/>
</dbReference>
<dbReference type="PANTHER" id="PTHR42738">
    <property type="entry name" value="HYDROXYMETHYLGLUTARYL-COA LYASE"/>
    <property type="match status" value="1"/>
</dbReference>
<keyword evidence="5" id="KW-0456">Lyase</keyword>
<evidence type="ECO:0000259" key="7">
    <source>
        <dbReference type="PROSITE" id="PS50991"/>
    </source>
</evidence>
<dbReference type="SUPFAM" id="SSF51569">
    <property type="entry name" value="Aldolase"/>
    <property type="match status" value="1"/>
</dbReference>
<evidence type="ECO:0000256" key="4">
    <source>
        <dbReference type="ARBA" id="ARBA00022723"/>
    </source>
</evidence>
<dbReference type="CDD" id="cd06558">
    <property type="entry name" value="crotonase-like"/>
    <property type="match status" value="1"/>
</dbReference>
<dbReference type="Gene3D" id="3.90.226.10">
    <property type="entry name" value="2-enoyl-CoA Hydratase, Chain A, domain 1"/>
    <property type="match status" value="1"/>
</dbReference>
<evidence type="ECO:0000256" key="5">
    <source>
        <dbReference type="ARBA" id="ARBA00023239"/>
    </source>
</evidence>
<dbReference type="GO" id="GO:0004419">
    <property type="term" value="F:hydroxymethylglutaryl-CoA lyase activity"/>
    <property type="evidence" value="ECO:0007669"/>
    <property type="project" value="UniProtKB-EC"/>
</dbReference>
<name>A0A0B7JQL2_BIOOC</name>
<comment type="similarity">
    <text evidence="2">Belongs to the HMG-CoA lyase family.</text>
</comment>
<sequence length="642" mass="69589">CRADKVNLATPTANQRKLPVLANYQSIHLSIDALRLLPTIQMDPKVTIVEVGPRDGLQNIKNRVSTEVKTELIRRLYDSGLRTIEVTSVVSPKAVPQLKDCHEVLQSKTIKQLAQAHSVRLPVLVPNIKGAKIAHEYGVSEVAVFLSASEGFSRANINCTVDQGIARAREVASEAKKLGMIVRGYVSCIFADPFDGPTPESAVLRAVKELLSMGCYQVSLGDTLGVGSPFDVRKLIQALNENDVPLGQLAGHFHDTYGQALANVWEAYQCGIRVFDSSVAGLGGCPFAPGATGNVATEDLVYMFNRARVATDVDLQKLVETGRWICSKLDIPTASRASAAMSAKIQKAQVSRPGHSTNNRAIDLEWKEASKSAGLITHRSGANLRITMNRPTNGNALTTKMIEDLVSIFSSSAKDPTISRIAIIGNGKFFCTGMDLGKSTTPVGTDETSANEQYERLHRLFETIDQSPKVTIACLNGPAFGGGVGLAFACDLRLATTDASIMLSEARLGLSPATISKYVVREFGVPFAREAMLSARRIPAKELETRGIIKAVASDIAQLQSALDTLVTELRFVSSDALKMCKELVHVSWSHGGQETQETTIKHIFEQMMKPDSAGSYGVKEFQAGRKVDWDLYQRGKAQSKL</sequence>
<evidence type="ECO:0000256" key="6">
    <source>
        <dbReference type="ARBA" id="ARBA00049877"/>
    </source>
</evidence>
<dbReference type="GO" id="GO:0046951">
    <property type="term" value="P:ketone body biosynthetic process"/>
    <property type="evidence" value="ECO:0007669"/>
    <property type="project" value="TreeGrafter"/>
</dbReference>
<dbReference type="GO" id="GO:0006552">
    <property type="term" value="P:L-leucine catabolic process"/>
    <property type="evidence" value="ECO:0007669"/>
    <property type="project" value="TreeGrafter"/>
</dbReference>
<organism evidence="8">
    <name type="scientific">Bionectria ochroleuca</name>
    <name type="common">Gliocladium roseum</name>
    <dbReference type="NCBI Taxonomy" id="29856"/>
    <lineage>
        <taxon>Eukaryota</taxon>
        <taxon>Fungi</taxon>
        <taxon>Dikarya</taxon>
        <taxon>Ascomycota</taxon>
        <taxon>Pezizomycotina</taxon>
        <taxon>Sordariomycetes</taxon>
        <taxon>Hypocreomycetidae</taxon>
        <taxon>Hypocreales</taxon>
        <taxon>Bionectriaceae</taxon>
        <taxon>Clonostachys</taxon>
    </lineage>
</organism>
<dbReference type="Pfam" id="PF00682">
    <property type="entry name" value="HMGL-like"/>
    <property type="match status" value="1"/>
</dbReference>
<dbReference type="InterPro" id="IPR000891">
    <property type="entry name" value="PYR_CT"/>
</dbReference>
<evidence type="ECO:0000313" key="8">
    <source>
        <dbReference type="EMBL" id="CEO44781.1"/>
    </source>
</evidence>
<protein>
    <recommendedName>
        <fullName evidence="3">hydroxymethylglutaryl-CoA lyase</fullName>
        <ecNumber evidence="3">4.1.3.4</ecNumber>
    </recommendedName>
</protein>
<comment type="catalytic activity">
    <reaction evidence="6">
        <text>(3S)-3-hydroxy-3-methylglutaryl-CoA = acetoacetate + acetyl-CoA</text>
        <dbReference type="Rhea" id="RHEA:24404"/>
        <dbReference type="ChEBI" id="CHEBI:13705"/>
        <dbReference type="ChEBI" id="CHEBI:43074"/>
        <dbReference type="ChEBI" id="CHEBI:57288"/>
        <dbReference type="EC" id="4.1.3.4"/>
    </reaction>
</comment>
<evidence type="ECO:0000256" key="2">
    <source>
        <dbReference type="ARBA" id="ARBA00009405"/>
    </source>
</evidence>
<gene>
    <name evidence="8" type="ORF">BN869_000000836_1</name>
</gene>
<evidence type="ECO:0000256" key="1">
    <source>
        <dbReference type="ARBA" id="ARBA00005143"/>
    </source>
</evidence>
<dbReference type="CDD" id="cd07938">
    <property type="entry name" value="DRE_TIM_HMGL"/>
    <property type="match status" value="1"/>
</dbReference>
<dbReference type="Pfam" id="PF00378">
    <property type="entry name" value="ECH_1"/>
    <property type="match status" value="1"/>
</dbReference>
<dbReference type="GO" id="GO:0046872">
    <property type="term" value="F:metal ion binding"/>
    <property type="evidence" value="ECO:0007669"/>
    <property type="project" value="UniProtKB-KW"/>
</dbReference>
<proteinExistence type="inferred from homology"/>
<dbReference type="InterPro" id="IPR013785">
    <property type="entry name" value="Aldolase_TIM"/>
</dbReference>
<dbReference type="FunFam" id="3.20.20.70:FF:000071">
    <property type="entry name" value="Hydroxymethylglutaryl-CoA lyase"/>
    <property type="match status" value="1"/>
</dbReference>
<comment type="pathway">
    <text evidence="1">Metabolic intermediate metabolism; (S)-3-hydroxy-3-methylglutaryl-CoA degradation; acetoacetate from (S)-3-hydroxy-3-methylglutaryl-CoA: step 1/1.</text>
</comment>
<dbReference type="Gene3D" id="3.20.20.70">
    <property type="entry name" value="Aldolase class I"/>
    <property type="match status" value="1"/>
</dbReference>
<dbReference type="InterPro" id="IPR001753">
    <property type="entry name" value="Enoyl-CoA_hydra/iso"/>
</dbReference>
<dbReference type="InterPro" id="IPR029045">
    <property type="entry name" value="ClpP/crotonase-like_dom_sf"/>
</dbReference>